<reference evidence="2 4" key="1">
    <citation type="journal article" date="2014" name="Genome Announc.">
        <title>Complete Genome Sequence of a Virulent Strain, Streptococcus iniae ISET0901, Isolated from Diseased Tilapia.</title>
        <authorList>
            <person name="Pridgeon J.W."/>
            <person name="Zhang D."/>
            <person name="Zhang L."/>
        </authorList>
    </citation>
    <scope>NUCLEOTIDE SEQUENCE [LARGE SCALE GENOMIC DNA]</scope>
    <source>
        <strain evidence="2 4">ISET0901</strain>
    </source>
</reference>
<dbReference type="Pfam" id="PF00583">
    <property type="entry name" value="Acetyltransf_1"/>
    <property type="match status" value="1"/>
</dbReference>
<dbReference type="InterPro" id="IPR016181">
    <property type="entry name" value="Acyl_CoA_acyltransferase"/>
</dbReference>
<feature type="domain" description="N-acetyltransferase" evidence="1">
    <location>
        <begin position="1"/>
        <end position="164"/>
    </location>
</feature>
<evidence type="ECO:0000313" key="4">
    <source>
        <dbReference type="Proteomes" id="UP000025245"/>
    </source>
</evidence>
<evidence type="ECO:0000259" key="1">
    <source>
        <dbReference type="PROSITE" id="PS51186"/>
    </source>
</evidence>
<dbReference type="Proteomes" id="UP000025245">
    <property type="component" value="Chromosome"/>
</dbReference>
<dbReference type="GeneID" id="35765999"/>
<protein>
    <submittedName>
        <fullName evidence="3">GNAT family N-acetyltransferase</fullName>
    </submittedName>
</protein>
<evidence type="ECO:0000313" key="3">
    <source>
        <dbReference type="EMBL" id="RLU57532.1"/>
    </source>
</evidence>
<dbReference type="CDD" id="cd04301">
    <property type="entry name" value="NAT_SF"/>
    <property type="match status" value="1"/>
</dbReference>
<accession>A0A3L8GI67</accession>
<dbReference type="Proteomes" id="UP000269148">
    <property type="component" value="Unassembled WGS sequence"/>
</dbReference>
<dbReference type="RefSeq" id="WP_003099116.1">
    <property type="nucleotide sequence ID" value="NZ_CP010783.1"/>
</dbReference>
<name>A0A3L8GI67_STRIN</name>
<dbReference type="OrthoDB" id="1178186at2"/>
<dbReference type="InterPro" id="IPR000182">
    <property type="entry name" value="GNAT_dom"/>
</dbReference>
<keyword evidence="4" id="KW-1185">Reference proteome</keyword>
<gene>
    <name evidence="3" type="ORF">DIY07_03855</name>
    <name evidence="2" type="ORF">DQ08_03425</name>
</gene>
<keyword evidence="3" id="KW-0808">Transferase</keyword>
<reference evidence="3 5" key="2">
    <citation type="submission" date="2018-06" db="EMBL/GenBank/DDBJ databases">
        <title>Mutators as drivers of adaptation in pathogenic bacteria and a risk factor for host jumps and vaccine escape.</title>
        <authorList>
            <person name="Barnes A.C."/>
            <person name="Silayeva O."/>
        </authorList>
    </citation>
    <scope>NUCLEOTIDE SEQUENCE [LARGE SCALE GENOMIC DNA]</scope>
    <source>
        <strain evidence="3 5">QMA0445</strain>
    </source>
</reference>
<organism evidence="3 5">
    <name type="scientific">Streptococcus iniae</name>
    <name type="common">Streptococcus shiloi</name>
    <dbReference type="NCBI Taxonomy" id="1346"/>
    <lineage>
        <taxon>Bacteria</taxon>
        <taxon>Bacillati</taxon>
        <taxon>Bacillota</taxon>
        <taxon>Bacilli</taxon>
        <taxon>Lactobacillales</taxon>
        <taxon>Streptococcaceae</taxon>
        <taxon>Streptococcus</taxon>
    </lineage>
</organism>
<dbReference type="EMBL" id="QLQD01000039">
    <property type="protein sequence ID" value="RLU57532.1"/>
    <property type="molecule type" value="Genomic_DNA"/>
</dbReference>
<dbReference type="AlphaFoldDB" id="A0A3L8GI67"/>
<sequence>MTDRCVRASISQMEEKWNTEIANHPNNPNWINWKAEFIEAQVNGEPCYYYGILNGKIITEATAAFSPKGIQNADGLISNHRAYVMAFRTVAEEEGKGYFSQLFQFILSDLKKRGYQEVTLGVEPREKRNNAIYKKWGFNKHIKTAIEYYGNDLKNGVEVNYYLKGIES</sequence>
<evidence type="ECO:0000313" key="5">
    <source>
        <dbReference type="Proteomes" id="UP000269148"/>
    </source>
</evidence>
<dbReference type="SUPFAM" id="SSF55729">
    <property type="entry name" value="Acyl-CoA N-acyltransferases (Nat)"/>
    <property type="match status" value="1"/>
</dbReference>
<dbReference type="EMBL" id="CP007586">
    <property type="protein sequence ID" value="AHY15526.1"/>
    <property type="molecule type" value="Genomic_DNA"/>
</dbReference>
<dbReference type="KEGG" id="sio:DW64_03420"/>
<dbReference type="GO" id="GO:0016747">
    <property type="term" value="F:acyltransferase activity, transferring groups other than amino-acyl groups"/>
    <property type="evidence" value="ECO:0007669"/>
    <property type="project" value="InterPro"/>
</dbReference>
<dbReference type="PROSITE" id="PS51186">
    <property type="entry name" value="GNAT"/>
    <property type="match status" value="1"/>
</dbReference>
<dbReference type="KEGG" id="siz:SI82_03660"/>
<dbReference type="KEGG" id="siq:DQ08_03425"/>
<evidence type="ECO:0000313" key="2">
    <source>
        <dbReference type="EMBL" id="AHY15526.1"/>
    </source>
</evidence>
<proteinExistence type="predicted"/>
<dbReference type="SMR" id="A0A3L8GI67"/>
<dbReference type="Gene3D" id="3.40.630.30">
    <property type="match status" value="1"/>
</dbReference>